<protein>
    <submittedName>
        <fullName evidence="3">Membrane protein</fullName>
    </submittedName>
</protein>
<dbReference type="AlphaFoldDB" id="A0A5S9F112"/>
<reference evidence="3 4" key="1">
    <citation type="submission" date="2019-08" db="EMBL/GenBank/DDBJ databases">
        <title>Complete genome sequence of Candidatus Uab amorphum.</title>
        <authorList>
            <person name="Shiratori T."/>
            <person name="Suzuki S."/>
            <person name="Kakizawa Y."/>
            <person name="Ishida K."/>
        </authorList>
    </citation>
    <scope>NUCLEOTIDE SEQUENCE [LARGE SCALE GENOMIC DNA]</scope>
    <source>
        <strain evidence="3 4">SRT547</strain>
    </source>
</reference>
<accession>A0A5S9F112</accession>
<gene>
    <name evidence="3" type="ORF">UABAM_00518</name>
</gene>
<dbReference type="PANTHER" id="PTHR34351:SF2">
    <property type="entry name" value="DUF58 DOMAIN-CONTAINING PROTEIN"/>
    <property type="match status" value="1"/>
</dbReference>
<name>A0A5S9F112_UABAM</name>
<feature type="transmembrane region" description="Helical" evidence="1">
    <location>
        <begin position="40"/>
        <end position="60"/>
    </location>
</feature>
<feature type="domain" description="DUF58" evidence="2">
    <location>
        <begin position="209"/>
        <end position="372"/>
    </location>
</feature>
<proteinExistence type="predicted"/>
<dbReference type="EMBL" id="AP019860">
    <property type="protein sequence ID" value="BBM82175.1"/>
    <property type="molecule type" value="Genomic_DNA"/>
</dbReference>
<dbReference type="InterPro" id="IPR002881">
    <property type="entry name" value="DUF58"/>
</dbReference>
<keyword evidence="4" id="KW-1185">Reference proteome</keyword>
<keyword evidence="1" id="KW-1133">Transmembrane helix</keyword>
<evidence type="ECO:0000313" key="3">
    <source>
        <dbReference type="EMBL" id="BBM82175.1"/>
    </source>
</evidence>
<evidence type="ECO:0000313" key="4">
    <source>
        <dbReference type="Proteomes" id="UP000326354"/>
    </source>
</evidence>
<sequence>MKSYKKYHGSDVRNRRLTWIFIIFFLLAVGLIRGERIALILAQTMLAMMIVTYIYVHYIIKKIEVTRETNDKAIEDELVPVYLQIKSVFWFPIRWICIKDYFGAEMYCDRQHEYLITQFDLWCKKQSIQYFARCAAGRGKYNIGPVDVVVTDPLGIWILSKELQVIDKILVLPAIVKLKSISPHGRQKLHFSGIRTSHKAGLSYDFCGTREYRSGDSLRYIHWPATARTSKLIIKEFQQITTSRIVIFLDLYRKSLQGFRPTNLDYAIKIAGSVAKYAVDNSYEFRLVAAGEKDYDFYYGKSEAHLNWLLEEMAVMKPSGDKNLLELLQEYAPLIPSGEEVVVIFSSHIGDPQHYLQVLTMLQYRNISVTAIFLVATSFKILQEHDGIDCYMAESDLPQMCMARGIHVVVVEKGADIARCFEGGF</sequence>
<dbReference type="Proteomes" id="UP000326354">
    <property type="component" value="Chromosome"/>
</dbReference>
<dbReference type="KEGG" id="uam:UABAM_00518"/>
<dbReference type="Pfam" id="PF01882">
    <property type="entry name" value="DUF58"/>
    <property type="match status" value="1"/>
</dbReference>
<organism evidence="3 4">
    <name type="scientific">Uabimicrobium amorphum</name>
    <dbReference type="NCBI Taxonomy" id="2596890"/>
    <lineage>
        <taxon>Bacteria</taxon>
        <taxon>Pseudomonadati</taxon>
        <taxon>Planctomycetota</taxon>
        <taxon>Candidatus Uabimicrobiia</taxon>
        <taxon>Candidatus Uabimicrobiales</taxon>
        <taxon>Candidatus Uabimicrobiaceae</taxon>
        <taxon>Candidatus Uabimicrobium</taxon>
    </lineage>
</organism>
<keyword evidence="1" id="KW-0472">Membrane</keyword>
<evidence type="ECO:0000259" key="2">
    <source>
        <dbReference type="Pfam" id="PF01882"/>
    </source>
</evidence>
<dbReference type="OrthoDB" id="9812729at2"/>
<keyword evidence="1" id="KW-0812">Transmembrane</keyword>
<dbReference type="RefSeq" id="WP_151966427.1">
    <property type="nucleotide sequence ID" value="NZ_AP019860.1"/>
</dbReference>
<evidence type="ECO:0000256" key="1">
    <source>
        <dbReference type="SAM" id="Phobius"/>
    </source>
</evidence>
<dbReference type="PANTHER" id="PTHR34351">
    <property type="entry name" value="SLR1927 PROTEIN-RELATED"/>
    <property type="match status" value="1"/>
</dbReference>
<feature type="transmembrane region" description="Helical" evidence="1">
    <location>
        <begin position="16"/>
        <end position="34"/>
    </location>
</feature>